<sequence>MKIVPGFVQQAYAELKACNILSALKVLITFGLLKGRSVSTVENPITQYNDLPKFDLKKDTMSLRDLIAIKHPTQFDRHPYLKKVTLSPSDTKASLEKRRDEMLAEVKRANVLAEQSCLSDKKLSDQYDHLAHQCRKAANIAKHKLELLAAQ</sequence>
<proteinExistence type="predicted"/>
<dbReference type="AlphaFoldDB" id="A0A1X7AEE3"/>
<organism evidence="1 2">
    <name type="scientific">Parendozoicomonas haliclonae</name>
    <dbReference type="NCBI Taxonomy" id="1960125"/>
    <lineage>
        <taxon>Bacteria</taxon>
        <taxon>Pseudomonadati</taxon>
        <taxon>Pseudomonadota</taxon>
        <taxon>Gammaproteobacteria</taxon>
        <taxon>Oceanospirillales</taxon>
        <taxon>Endozoicomonadaceae</taxon>
        <taxon>Parendozoicomonas</taxon>
    </lineage>
</organism>
<evidence type="ECO:0000313" key="1">
    <source>
        <dbReference type="EMBL" id="SMA32627.1"/>
    </source>
</evidence>
<dbReference type="RefSeq" id="WP_133060336.1">
    <property type="nucleotide sequence ID" value="NZ_CBCSCN010000012.1"/>
</dbReference>
<reference evidence="1 2" key="1">
    <citation type="submission" date="2017-03" db="EMBL/GenBank/DDBJ databases">
        <authorList>
            <person name="Afonso C.L."/>
            <person name="Miller P.J."/>
            <person name="Scott M.A."/>
            <person name="Spackman E."/>
            <person name="Goraichik I."/>
            <person name="Dimitrov K.M."/>
            <person name="Suarez D.L."/>
            <person name="Swayne D.E."/>
        </authorList>
    </citation>
    <scope>NUCLEOTIDE SEQUENCE [LARGE SCALE GENOMIC DNA]</scope>
    <source>
        <strain evidence="1">SB41UT1</strain>
    </source>
</reference>
<accession>A0A1X7AEE3</accession>
<keyword evidence="2" id="KW-1185">Reference proteome</keyword>
<gene>
    <name evidence="1" type="ORF">EHSB41UT_00170</name>
</gene>
<name>A0A1X7AEE3_9GAMM</name>
<evidence type="ECO:0000313" key="2">
    <source>
        <dbReference type="Proteomes" id="UP000196573"/>
    </source>
</evidence>
<protein>
    <submittedName>
        <fullName evidence="1">Uncharacterized protein</fullName>
    </submittedName>
</protein>
<dbReference type="Proteomes" id="UP000196573">
    <property type="component" value="Unassembled WGS sequence"/>
</dbReference>
<dbReference type="EMBL" id="FWPT01000001">
    <property type="protein sequence ID" value="SMA32627.1"/>
    <property type="molecule type" value="Genomic_DNA"/>
</dbReference>